<dbReference type="OrthoDB" id="10003539at2"/>
<evidence type="ECO:0000256" key="1">
    <source>
        <dbReference type="SAM" id="Phobius"/>
    </source>
</evidence>
<accession>A0A1H0JCN0</accession>
<name>A0A1H0JCN0_9ACTN</name>
<dbReference type="Proteomes" id="UP000199088">
    <property type="component" value="Unassembled WGS sequence"/>
</dbReference>
<keyword evidence="1" id="KW-0812">Transmembrane</keyword>
<evidence type="ECO:0000313" key="3">
    <source>
        <dbReference type="Proteomes" id="UP000199088"/>
    </source>
</evidence>
<dbReference type="STRING" id="1052260.SAMN05660199_01928"/>
<keyword evidence="3" id="KW-1185">Reference proteome</keyword>
<dbReference type="EMBL" id="FNIR01000005">
    <property type="protein sequence ID" value="SDO41111.1"/>
    <property type="molecule type" value="Genomic_DNA"/>
</dbReference>
<keyword evidence="1" id="KW-1133">Transmembrane helix</keyword>
<keyword evidence="1" id="KW-0472">Membrane</keyword>
<reference evidence="3" key="1">
    <citation type="submission" date="2016-10" db="EMBL/GenBank/DDBJ databases">
        <authorList>
            <person name="Varghese N."/>
            <person name="Submissions S."/>
        </authorList>
    </citation>
    <scope>NUCLEOTIDE SEQUENCE [LARGE SCALE GENOMIC DNA]</scope>
    <source>
        <strain evidence="3">DSM 45843</strain>
    </source>
</reference>
<gene>
    <name evidence="2" type="ORF">SAMN05660199_01928</name>
</gene>
<sequence>MEEVAPAAEPEPMPVTGVALIAAAVLHAVVSVLVSIPLPSYVPIAFDLAREPVAAVSPGVLLLLLLVVPLVVAGGAAVVAVVLTRAGHPVRGDRLRHLAAVTLLMLTFEVAAVYGALGGIAVASWTGGGDTYPTGSVAVQGFQDAGGRLPTVALVVAAVYLAYLVTWAVAVRRTRAGVDELS</sequence>
<dbReference type="RefSeq" id="WP_091243851.1">
    <property type="nucleotide sequence ID" value="NZ_FNIR01000005.1"/>
</dbReference>
<feature type="transmembrane region" description="Helical" evidence="1">
    <location>
        <begin position="60"/>
        <end position="86"/>
    </location>
</feature>
<dbReference type="AlphaFoldDB" id="A0A1H0JCN0"/>
<feature type="transmembrane region" description="Helical" evidence="1">
    <location>
        <begin position="98"/>
        <end position="125"/>
    </location>
</feature>
<proteinExistence type="predicted"/>
<organism evidence="2 3">
    <name type="scientific">Klenkia soli</name>
    <dbReference type="NCBI Taxonomy" id="1052260"/>
    <lineage>
        <taxon>Bacteria</taxon>
        <taxon>Bacillati</taxon>
        <taxon>Actinomycetota</taxon>
        <taxon>Actinomycetes</taxon>
        <taxon>Geodermatophilales</taxon>
        <taxon>Geodermatophilaceae</taxon>
        <taxon>Klenkia</taxon>
    </lineage>
</organism>
<evidence type="ECO:0000313" key="2">
    <source>
        <dbReference type="EMBL" id="SDO41111.1"/>
    </source>
</evidence>
<feature type="transmembrane region" description="Helical" evidence="1">
    <location>
        <begin position="18"/>
        <end position="40"/>
    </location>
</feature>
<protein>
    <submittedName>
        <fullName evidence="2">Uncharacterized protein</fullName>
    </submittedName>
</protein>
<feature type="transmembrane region" description="Helical" evidence="1">
    <location>
        <begin position="145"/>
        <end position="165"/>
    </location>
</feature>